<dbReference type="InterPro" id="IPR000878">
    <property type="entry name" value="4pyrrol_Mease"/>
</dbReference>
<dbReference type="RefSeq" id="WP_078790306.1">
    <property type="nucleotide sequence ID" value="NZ_FUWR01000010.1"/>
</dbReference>
<evidence type="ECO:0000256" key="6">
    <source>
        <dbReference type="HAMAP-Rule" id="MF_01877"/>
    </source>
</evidence>
<dbReference type="OrthoDB" id="9809084at2"/>
<keyword evidence="4 6" id="KW-0808">Transferase</keyword>
<dbReference type="NCBIfam" id="TIGR00096">
    <property type="entry name" value="16S rRNA (cytidine(1402)-2'-O)-methyltransferase"/>
    <property type="match status" value="1"/>
</dbReference>
<dbReference type="Gene3D" id="3.30.950.10">
    <property type="entry name" value="Methyltransferase, Cobalt-precorrin-4 Transmethylase, Domain 2"/>
    <property type="match status" value="1"/>
</dbReference>
<keyword evidence="2 6" id="KW-0698">rRNA processing</keyword>
<dbReference type="InterPro" id="IPR053910">
    <property type="entry name" value="RsmI_HTH"/>
</dbReference>
<dbReference type="GO" id="GO:0005737">
    <property type="term" value="C:cytoplasm"/>
    <property type="evidence" value="ECO:0007669"/>
    <property type="project" value="UniProtKB-SubCell"/>
</dbReference>
<keyword evidence="3 6" id="KW-0489">Methyltransferase</keyword>
<evidence type="ECO:0000256" key="2">
    <source>
        <dbReference type="ARBA" id="ARBA00022552"/>
    </source>
</evidence>
<dbReference type="FunFam" id="3.30.950.10:FF:000002">
    <property type="entry name" value="Ribosomal RNA small subunit methyltransferase I"/>
    <property type="match status" value="1"/>
</dbReference>
<dbReference type="CDD" id="cd11648">
    <property type="entry name" value="RsmI"/>
    <property type="match status" value="1"/>
</dbReference>
<sequence length="280" mass="30096">MSGTLYIVATPIGNLEDITFRAVRILQEVDLIAAEDTRHSRKLLSHFGITTALTSYYDHNQALKGERIITTLREGKQVALISDAGTPCISDPGYQLVRDALAEGIKVVPIPGPCAAITALSAAGLPTNSFTFAGFPPNKEGKRRSFLASLATAHGTVVLYEAPHRLAATLADINTILGERQVVVARELTKIYEELLLGNTVQVRELVQDGRERGEVVILIAPADENSVVQEGLSTEEQLAATLAKGHTVKEAAALVAAATGLPRRELYAQALLLRGREEQ</sequence>
<dbReference type="Gene3D" id="3.40.1010.10">
    <property type="entry name" value="Cobalt-precorrin-4 Transmethylase, Domain 1"/>
    <property type="match status" value="1"/>
</dbReference>
<dbReference type="AlphaFoldDB" id="A0A1T4PLX0"/>
<dbReference type="PANTHER" id="PTHR46111:SF1">
    <property type="entry name" value="RIBOSOMAL RNA SMALL SUBUNIT METHYLTRANSFERASE I"/>
    <property type="match status" value="1"/>
</dbReference>
<dbReference type="EC" id="2.1.1.198" evidence="6"/>
<dbReference type="PIRSF" id="PIRSF005917">
    <property type="entry name" value="MTase_YraL"/>
    <property type="match status" value="1"/>
</dbReference>
<feature type="domain" description="Tetrapyrrole methylase" evidence="7">
    <location>
        <begin position="4"/>
        <end position="196"/>
    </location>
</feature>
<comment type="similarity">
    <text evidence="6">Belongs to the methyltransferase superfamily. RsmI family.</text>
</comment>
<dbReference type="InterPro" id="IPR018063">
    <property type="entry name" value="SAM_MeTrfase_RsmI_CS"/>
</dbReference>
<evidence type="ECO:0000256" key="5">
    <source>
        <dbReference type="ARBA" id="ARBA00022691"/>
    </source>
</evidence>
<dbReference type="FunFam" id="3.40.1010.10:FF:000002">
    <property type="entry name" value="Ribosomal RNA small subunit methyltransferase I"/>
    <property type="match status" value="1"/>
</dbReference>
<organism evidence="9 10">
    <name type="scientific">Trichlorobacter thiogenes</name>
    <dbReference type="NCBI Taxonomy" id="115783"/>
    <lineage>
        <taxon>Bacteria</taxon>
        <taxon>Pseudomonadati</taxon>
        <taxon>Thermodesulfobacteriota</taxon>
        <taxon>Desulfuromonadia</taxon>
        <taxon>Geobacterales</taxon>
        <taxon>Geobacteraceae</taxon>
        <taxon>Trichlorobacter</taxon>
    </lineage>
</organism>
<evidence type="ECO:0000313" key="9">
    <source>
        <dbReference type="EMBL" id="SJZ92351.1"/>
    </source>
</evidence>
<comment type="catalytic activity">
    <reaction evidence="6">
        <text>cytidine(1402) in 16S rRNA + S-adenosyl-L-methionine = 2'-O-methylcytidine(1402) in 16S rRNA + S-adenosyl-L-homocysteine + H(+)</text>
        <dbReference type="Rhea" id="RHEA:42924"/>
        <dbReference type="Rhea" id="RHEA-COMP:10285"/>
        <dbReference type="Rhea" id="RHEA-COMP:10286"/>
        <dbReference type="ChEBI" id="CHEBI:15378"/>
        <dbReference type="ChEBI" id="CHEBI:57856"/>
        <dbReference type="ChEBI" id="CHEBI:59789"/>
        <dbReference type="ChEBI" id="CHEBI:74495"/>
        <dbReference type="ChEBI" id="CHEBI:82748"/>
        <dbReference type="EC" id="2.1.1.198"/>
    </reaction>
</comment>
<dbReference type="Pfam" id="PF00590">
    <property type="entry name" value="TP_methylase"/>
    <property type="match status" value="1"/>
</dbReference>
<comment type="subcellular location">
    <subcellularLocation>
        <location evidence="6">Cytoplasm</location>
    </subcellularLocation>
</comment>
<dbReference type="HAMAP" id="MF_01877">
    <property type="entry name" value="16SrRNA_methyltr_I"/>
    <property type="match status" value="1"/>
</dbReference>
<evidence type="ECO:0000259" key="8">
    <source>
        <dbReference type="Pfam" id="PF23016"/>
    </source>
</evidence>
<dbReference type="InterPro" id="IPR014777">
    <property type="entry name" value="4pyrrole_Mease_sub1"/>
</dbReference>
<dbReference type="PANTHER" id="PTHR46111">
    <property type="entry name" value="RIBOSOMAL RNA SMALL SUBUNIT METHYLTRANSFERASE I"/>
    <property type="match status" value="1"/>
</dbReference>
<reference evidence="10" key="1">
    <citation type="submission" date="2017-02" db="EMBL/GenBank/DDBJ databases">
        <authorList>
            <person name="Varghese N."/>
            <person name="Submissions S."/>
        </authorList>
    </citation>
    <scope>NUCLEOTIDE SEQUENCE [LARGE SCALE GENOMIC DNA]</scope>
    <source>
        <strain evidence="10">ATCC BAA-34</strain>
    </source>
</reference>
<dbReference type="STRING" id="115783.SAMN02745119_02024"/>
<accession>A0A1T4PLX0</accession>
<name>A0A1T4PLX0_9BACT</name>
<dbReference type="Proteomes" id="UP000190102">
    <property type="component" value="Unassembled WGS sequence"/>
</dbReference>
<feature type="domain" description="RsmI HTH" evidence="8">
    <location>
        <begin position="237"/>
        <end position="274"/>
    </location>
</feature>
<keyword evidence="10" id="KW-1185">Reference proteome</keyword>
<evidence type="ECO:0000259" key="7">
    <source>
        <dbReference type="Pfam" id="PF00590"/>
    </source>
</evidence>
<evidence type="ECO:0000256" key="4">
    <source>
        <dbReference type="ARBA" id="ARBA00022679"/>
    </source>
</evidence>
<dbReference type="EMBL" id="FUWR01000010">
    <property type="protein sequence ID" value="SJZ92351.1"/>
    <property type="molecule type" value="Genomic_DNA"/>
</dbReference>
<gene>
    <name evidence="6" type="primary">rsmI</name>
    <name evidence="9" type="ORF">SAMN02745119_02024</name>
</gene>
<protein>
    <recommendedName>
        <fullName evidence="6">Ribosomal RNA small subunit methyltransferase I</fullName>
        <ecNumber evidence="6">2.1.1.198</ecNumber>
    </recommendedName>
    <alternativeName>
        <fullName evidence="6">16S rRNA 2'-O-ribose C1402 methyltransferase</fullName>
    </alternativeName>
    <alternativeName>
        <fullName evidence="6">rRNA (cytidine-2'-O-)-methyltransferase RsmI</fullName>
    </alternativeName>
</protein>
<evidence type="ECO:0000256" key="3">
    <source>
        <dbReference type="ARBA" id="ARBA00022603"/>
    </source>
</evidence>
<dbReference type="Pfam" id="PF23016">
    <property type="entry name" value="RsmI_C"/>
    <property type="match status" value="1"/>
</dbReference>
<dbReference type="InterPro" id="IPR008189">
    <property type="entry name" value="rRNA_ssu_MeTfrase_I"/>
</dbReference>
<dbReference type="PROSITE" id="PS01296">
    <property type="entry name" value="RSMI"/>
    <property type="match status" value="1"/>
</dbReference>
<dbReference type="InterPro" id="IPR035996">
    <property type="entry name" value="4pyrrol_Methylase_sf"/>
</dbReference>
<comment type="function">
    <text evidence="6">Catalyzes the 2'-O-methylation of the ribose of cytidine 1402 (C1402) in 16S rRNA.</text>
</comment>
<dbReference type="InterPro" id="IPR014776">
    <property type="entry name" value="4pyrrole_Mease_sub2"/>
</dbReference>
<keyword evidence="1 6" id="KW-0963">Cytoplasm</keyword>
<evidence type="ECO:0000313" key="10">
    <source>
        <dbReference type="Proteomes" id="UP000190102"/>
    </source>
</evidence>
<evidence type="ECO:0000256" key="1">
    <source>
        <dbReference type="ARBA" id="ARBA00022490"/>
    </source>
</evidence>
<proteinExistence type="inferred from homology"/>
<dbReference type="SUPFAM" id="SSF53790">
    <property type="entry name" value="Tetrapyrrole methylase"/>
    <property type="match status" value="1"/>
</dbReference>
<dbReference type="GO" id="GO:0070677">
    <property type="term" value="F:rRNA (cytosine-2'-O-)-methyltransferase activity"/>
    <property type="evidence" value="ECO:0007669"/>
    <property type="project" value="UniProtKB-UniRule"/>
</dbReference>
<keyword evidence="5 6" id="KW-0949">S-adenosyl-L-methionine</keyword>